<accession>C4JP36</accession>
<sequence length="178" mass="19587">MARLHQRALDIEAINFVQHALNQPFNRIFRRTIRSQARDPERPRGRAKNQVTAHAPLTEMRQRALHNIQRAHKIGLELIAYIVLLLVFTRSNHAVPRAIGDNVDAAKVGDRLVDCGLHRLSRTNIAEETKAVFVFGLEAGHVGGGVLKGAANRCNEVIMGKGGLHEGATHVSGGAEYL</sequence>
<evidence type="ECO:0000313" key="2">
    <source>
        <dbReference type="Proteomes" id="UP000002058"/>
    </source>
</evidence>
<proteinExistence type="predicted"/>
<evidence type="ECO:0000313" key="1">
    <source>
        <dbReference type="EMBL" id="EEP78250.1"/>
    </source>
</evidence>
<dbReference type="EMBL" id="CH476616">
    <property type="protein sequence ID" value="EEP78250.1"/>
    <property type="molecule type" value="Genomic_DNA"/>
</dbReference>
<reference evidence="2" key="1">
    <citation type="journal article" date="2009" name="Genome Res.">
        <title>Comparative genomic analyses of the human fungal pathogens Coccidioides and their relatives.</title>
        <authorList>
            <person name="Sharpton T.J."/>
            <person name="Stajich J.E."/>
            <person name="Rounsley S.D."/>
            <person name="Gardner M.J."/>
            <person name="Wortman J.R."/>
            <person name="Jordar V.S."/>
            <person name="Maiti R."/>
            <person name="Kodira C.D."/>
            <person name="Neafsey D.E."/>
            <person name="Zeng Q."/>
            <person name="Hung C.-Y."/>
            <person name="McMahan C."/>
            <person name="Muszewska A."/>
            <person name="Grynberg M."/>
            <person name="Mandel M.A."/>
            <person name="Kellner E.M."/>
            <person name="Barker B.M."/>
            <person name="Galgiani J.N."/>
            <person name="Orbach M.J."/>
            <person name="Kirkland T.N."/>
            <person name="Cole G.T."/>
            <person name="Henn M.R."/>
            <person name="Birren B.W."/>
            <person name="Taylor J.W."/>
        </authorList>
    </citation>
    <scope>NUCLEOTIDE SEQUENCE [LARGE SCALE GENOMIC DNA]</scope>
    <source>
        <strain evidence="2">UAMH 1704</strain>
    </source>
</reference>
<protein>
    <submittedName>
        <fullName evidence="1">Uncharacterized protein</fullName>
    </submittedName>
</protein>
<keyword evidence="2" id="KW-1185">Reference proteome</keyword>
<dbReference type="HOGENOM" id="CLU_1511709_0_0_1"/>
<dbReference type="Proteomes" id="UP000002058">
    <property type="component" value="Unassembled WGS sequence"/>
</dbReference>
<gene>
    <name evidence="1" type="ORF">UREG_03095</name>
</gene>
<dbReference type="GeneID" id="8439442"/>
<dbReference type="KEGG" id="ure:UREG_03095"/>
<dbReference type="VEuPathDB" id="FungiDB:UREG_03095"/>
<dbReference type="RefSeq" id="XP_002543579.1">
    <property type="nucleotide sequence ID" value="XM_002543533.1"/>
</dbReference>
<organism evidence="1 2">
    <name type="scientific">Uncinocarpus reesii (strain UAMH 1704)</name>
    <dbReference type="NCBI Taxonomy" id="336963"/>
    <lineage>
        <taxon>Eukaryota</taxon>
        <taxon>Fungi</taxon>
        <taxon>Dikarya</taxon>
        <taxon>Ascomycota</taxon>
        <taxon>Pezizomycotina</taxon>
        <taxon>Eurotiomycetes</taxon>
        <taxon>Eurotiomycetidae</taxon>
        <taxon>Onygenales</taxon>
        <taxon>Onygenaceae</taxon>
        <taxon>Uncinocarpus</taxon>
    </lineage>
</organism>
<dbReference type="OrthoDB" id="10607690at2759"/>
<dbReference type="AlphaFoldDB" id="C4JP36"/>
<name>C4JP36_UNCRE</name>
<dbReference type="InParanoid" id="C4JP36"/>